<reference evidence="4" key="1">
    <citation type="submission" date="2022-11" db="EMBL/GenBank/DDBJ databases">
        <authorList>
            <person name="Morgan W.R."/>
            <person name="Tartar A."/>
        </authorList>
    </citation>
    <scope>NUCLEOTIDE SEQUENCE</scope>
    <source>
        <strain evidence="4">ARSEF 373</strain>
    </source>
</reference>
<dbReference type="EC" id="5.6.2.3" evidence="1"/>
<dbReference type="InterPro" id="IPR049163">
    <property type="entry name" value="Pif1-like_2B_dom"/>
</dbReference>
<organism evidence="4 5">
    <name type="scientific">Lagenidium giganteum</name>
    <dbReference type="NCBI Taxonomy" id="4803"/>
    <lineage>
        <taxon>Eukaryota</taxon>
        <taxon>Sar</taxon>
        <taxon>Stramenopiles</taxon>
        <taxon>Oomycota</taxon>
        <taxon>Peronosporomycetes</taxon>
        <taxon>Pythiales</taxon>
        <taxon>Pythiaceae</taxon>
    </lineage>
</organism>
<keyword evidence="1" id="KW-0067">ATP-binding</keyword>
<dbReference type="Proteomes" id="UP001146120">
    <property type="component" value="Unassembled WGS sequence"/>
</dbReference>
<dbReference type="SUPFAM" id="SSF52540">
    <property type="entry name" value="P-loop containing nucleoside triphosphate hydrolases"/>
    <property type="match status" value="1"/>
</dbReference>
<sequence length="240" mass="25854">NLARVRSDGRIANSVASSGIAALLLTGGQTVHSRFKLPLGLTEVSICSISKQSNLADLYRETSLIIWDEAAMAHRFALEAVDRPLRNITAILTPISADVNVIYDLVMHKLPSAPSHGRGVVMKTYQSIDAVETQKGQDGALHQQEILNSINLPGIPPHKLTLKEGAPIMLIRNLNAAQGLCNGTGLQVYRLSNKCIHATILTGTEKGNRVSIPRVTLISDGKCCPSSCVDDNSQFRLPSL</sequence>
<accession>A0AAV2YZ54</accession>
<keyword evidence="5" id="KW-1185">Reference proteome</keyword>
<comment type="cofactor">
    <cofactor evidence="1">
        <name>Mg(2+)</name>
        <dbReference type="ChEBI" id="CHEBI:18420"/>
    </cofactor>
</comment>
<dbReference type="Pfam" id="PF05970">
    <property type="entry name" value="PIF1"/>
    <property type="match status" value="1"/>
</dbReference>
<keyword evidence="1" id="KW-0234">DNA repair</keyword>
<evidence type="ECO:0000313" key="5">
    <source>
        <dbReference type="Proteomes" id="UP001146120"/>
    </source>
</evidence>
<keyword evidence="1" id="KW-0233">DNA recombination</keyword>
<dbReference type="InterPro" id="IPR027417">
    <property type="entry name" value="P-loop_NTPase"/>
</dbReference>
<dbReference type="GO" id="GO:0005524">
    <property type="term" value="F:ATP binding"/>
    <property type="evidence" value="ECO:0007669"/>
    <property type="project" value="UniProtKB-KW"/>
</dbReference>
<dbReference type="GO" id="GO:0006281">
    <property type="term" value="P:DNA repair"/>
    <property type="evidence" value="ECO:0007669"/>
    <property type="project" value="UniProtKB-KW"/>
</dbReference>
<evidence type="ECO:0000313" key="4">
    <source>
        <dbReference type="EMBL" id="DBA00296.1"/>
    </source>
</evidence>
<evidence type="ECO:0000259" key="2">
    <source>
        <dbReference type="Pfam" id="PF05970"/>
    </source>
</evidence>
<dbReference type="Pfam" id="PF21530">
    <property type="entry name" value="Pif1_2B_dom"/>
    <property type="match status" value="1"/>
</dbReference>
<feature type="domain" description="DNA helicase Pif1-like DEAD-box helicase" evidence="2">
    <location>
        <begin position="3"/>
        <end position="89"/>
    </location>
</feature>
<comment type="caution">
    <text evidence="4">The sequence shown here is derived from an EMBL/GenBank/DDBJ whole genome shotgun (WGS) entry which is preliminary data.</text>
</comment>
<dbReference type="PANTHER" id="PTHR10492:SF57">
    <property type="entry name" value="ATP-DEPENDENT DNA HELICASE"/>
    <property type="match status" value="1"/>
</dbReference>
<keyword evidence="1" id="KW-0547">Nucleotide-binding</keyword>
<keyword evidence="1" id="KW-0347">Helicase</keyword>
<keyword evidence="1" id="KW-0378">Hydrolase</keyword>
<name>A0AAV2YZ54_9STRA</name>
<evidence type="ECO:0000259" key="3">
    <source>
        <dbReference type="Pfam" id="PF21530"/>
    </source>
</evidence>
<dbReference type="GO" id="GO:0000723">
    <property type="term" value="P:telomere maintenance"/>
    <property type="evidence" value="ECO:0007669"/>
    <property type="project" value="InterPro"/>
</dbReference>
<comment type="catalytic activity">
    <reaction evidence="1">
        <text>ATP + H2O = ADP + phosphate + H(+)</text>
        <dbReference type="Rhea" id="RHEA:13065"/>
        <dbReference type="ChEBI" id="CHEBI:15377"/>
        <dbReference type="ChEBI" id="CHEBI:15378"/>
        <dbReference type="ChEBI" id="CHEBI:30616"/>
        <dbReference type="ChEBI" id="CHEBI:43474"/>
        <dbReference type="ChEBI" id="CHEBI:456216"/>
        <dbReference type="EC" id="5.6.2.3"/>
    </reaction>
</comment>
<dbReference type="EMBL" id="DAKRPA010000066">
    <property type="protein sequence ID" value="DBA00296.1"/>
    <property type="molecule type" value="Genomic_DNA"/>
</dbReference>
<evidence type="ECO:0000256" key="1">
    <source>
        <dbReference type="RuleBase" id="RU363044"/>
    </source>
</evidence>
<dbReference type="PANTHER" id="PTHR10492">
    <property type="match status" value="1"/>
</dbReference>
<dbReference type="Gene3D" id="3.40.50.300">
    <property type="entry name" value="P-loop containing nucleotide triphosphate hydrolases"/>
    <property type="match status" value="1"/>
</dbReference>
<feature type="non-terminal residue" evidence="4">
    <location>
        <position position="1"/>
    </location>
</feature>
<dbReference type="GO" id="GO:0016787">
    <property type="term" value="F:hydrolase activity"/>
    <property type="evidence" value="ECO:0007669"/>
    <property type="project" value="UniProtKB-KW"/>
</dbReference>
<reference evidence="4" key="2">
    <citation type="journal article" date="2023" name="Microbiol Resour">
        <title>Decontamination and Annotation of the Draft Genome Sequence of the Oomycete Lagenidium giganteum ARSEF 373.</title>
        <authorList>
            <person name="Morgan W.R."/>
            <person name="Tartar A."/>
        </authorList>
    </citation>
    <scope>NUCLEOTIDE SEQUENCE</scope>
    <source>
        <strain evidence="4">ARSEF 373</strain>
    </source>
</reference>
<proteinExistence type="inferred from homology"/>
<feature type="domain" description="DNA helicase Pif1-like 2B" evidence="3">
    <location>
        <begin position="145"/>
        <end position="191"/>
    </location>
</feature>
<comment type="similarity">
    <text evidence="1">Belongs to the helicase family.</text>
</comment>
<keyword evidence="1" id="KW-0227">DNA damage</keyword>
<dbReference type="AlphaFoldDB" id="A0AAV2YZ54"/>
<dbReference type="GO" id="GO:0043139">
    <property type="term" value="F:5'-3' DNA helicase activity"/>
    <property type="evidence" value="ECO:0007669"/>
    <property type="project" value="UniProtKB-EC"/>
</dbReference>
<gene>
    <name evidence="4" type="ORF">N0F65_001491</name>
</gene>
<protein>
    <recommendedName>
        <fullName evidence="1">ATP-dependent DNA helicase</fullName>
        <ecNumber evidence="1">5.6.2.3</ecNumber>
    </recommendedName>
</protein>
<dbReference type="InterPro" id="IPR010285">
    <property type="entry name" value="DNA_helicase_pif1-like_DEAD"/>
</dbReference>
<dbReference type="GO" id="GO:0006310">
    <property type="term" value="P:DNA recombination"/>
    <property type="evidence" value="ECO:0007669"/>
    <property type="project" value="UniProtKB-KW"/>
</dbReference>